<protein>
    <recommendedName>
        <fullName evidence="6">DUF262 domain-containing protein</fullName>
    </recommendedName>
</protein>
<accession>A0A1W2FPL9</accession>
<dbReference type="STRING" id="40571.SAMN05660733_07439"/>
<dbReference type="InterPro" id="IPR011089">
    <property type="entry name" value="GmrSD_C"/>
</dbReference>
<proteinExistence type="predicted"/>
<evidence type="ECO:0000259" key="2">
    <source>
        <dbReference type="Pfam" id="PF07510"/>
    </source>
</evidence>
<sequence>MQAHTHTPAIIFGHHIRYVVPLFQRPYVWTEDDQWQPLWEDIRTLTERLLDAPPTAYGAPPLPPHFLGAIVLDQQTTPSGFIATRHIIDGQQRLTTLQLLLDAAQWVVEQHGADMDAQALKTLVLNGANLAEHSDHVFKVWPTDRDQDSFRAVMDNATQLPPSLATSKIAQAHMFFAGQITEWADVTGDPDKVAQRLNALVRALRDHLKIVVIDLEPGDNAQVIFETLNHRGSPLLAADLIKNLIFQLAQAEGADVPHLYKTYWKPLDGDYWRQPVAQGRRYRPRIDLFLNHWLTMKLLREVAGDRVFADFRDHVFTHHPAIADLLAELAADAQVYQQMENLAPDSIEGVFHYRVIRALDSAVVSPFLLWILRWPADAMSAQQRTKAITALESWMVRRALTRATAKDLNRMILDLLRALDNDGPARAGDTVETVLATQHAESRHWPDDHALHRVLDTQPIYKILTRPRMRMLLEALEDSLRGPLGEGQTCPRNLTVEHVMPQAWREHWGADIDGDHNAGAQRDQLVHSLGNLTLVNGKLNPTLSNRPWTDEDTAARGLASGGKRDYLLRHSQLKLNATLVAQHHATWTEQDILDRASELVGRIATIWSRPVEAVRPQASSISAIADFVAHIGDDELNGAVAGAHTGKYRALWRWLRQQPSEDVSLSFAQVEQILDGPLPPSARNHLPHWYGYDGTALGRAIRDAGWKATHVNLIDERVTFVHIASQDN</sequence>
<evidence type="ECO:0000259" key="3">
    <source>
        <dbReference type="Pfam" id="PF24698"/>
    </source>
</evidence>
<dbReference type="eggNOG" id="COG1479">
    <property type="taxonomic scope" value="Bacteria"/>
</dbReference>
<feature type="domain" description="GmrSD restriction endonucleases N-terminal" evidence="1">
    <location>
        <begin position="13"/>
        <end position="246"/>
    </location>
</feature>
<dbReference type="AlphaFoldDB" id="A0A1W2FPL9"/>
<gene>
    <name evidence="4" type="ORF">SAMN05660733_07439</name>
</gene>
<evidence type="ECO:0000313" key="4">
    <source>
        <dbReference type="EMBL" id="SMD23909.1"/>
    </source>
</evidence>
<reference evidence="5" key="1">
    <citation type="submission" date="2017-04" db="EMBL/GenBank/DDBJ databases">
        <authorList>
            <person name="Varghese N."/>
            <person name="Submissions S."/>
        </authorList>
    </citation>
    <scope>NUCLEOTIDE SEQUENCE [LARGE SCALE GENOMIC DNA]</scope>
    <source>
        <strain evidence="5">DSM 44073</strain>
    </source>
</reference>
<dbReference type="Pfam" id="PF07510">
    <property type="entry name" value="GmrSD_C"/>
    <property type="match status" value="1"/>
</dbReference>
<name>A0A1W2FPL9_9PSEU</name>
<dbReference type="Pfam" id="PF03235">
    <property type="entry name" value="GmrSD_N"/>
    <property type="match status" value="1"/>
</dbReference>
<dbReference type="PANTHER" id="PTHR35149:SF1">
    <property type="entry name" value="DUF5655 DOMAIN-CONTAINING PROTEIN"/>
    <property type="match status" value="1"/>
</dbReference>
<organism evidence="4 5">
    <name type="scientific">Lentzea albidocapillata</name>
    <dbReference type="NCBI Taxonomy" id="40571"/>
    <lineage>
        <taxon>Bacteria</taxon>
        <taxon>Bacillati</taxon>
        <taxon>Actinomycetota</taxon>
        <taxon>Actinomycetes</taxon>
        <taxon>Pseudonocardiales</taxon>
        <taxon>Pseudonocardiaceae</taxon>
        <taxon>Lentzea</taxon>
    </lineage>
</organism>
<dbReference type="InterPro" id="IPR056079">
    <property type="entry name" value="DUF7662"/>
</dbReference>
<feature type="domain" description="DUF7662" evidence="3">
    <location>
        <begin position="648"/>
        <end position="720"/>
    </location>
</feature>
<evidence type="ECO:0000313" key="5">
    <source>
        <dbReference type="Proteomes" id="UP000192840"/>
    </source>
</evidence>
<evidence type="ECO:0008006" key="6">
    <source>
        <dbReference type="Google" id="ProtNLM"/>
    </source>
</evidence>
<dbReference type="InterPro" id="IPR004919">
    <property type="entry name" value="GmrSD_N"/>
</dbReference>
<keyword evidence="5" id="KW-1185">Reference proteome</keyword>
<dbReference type="PANTHER" id="PTHR35149">
    <property type="entry name" value="SLL5132 PROTEIN"/>
    <property type="match status" value="1"/>
</dbReference>
<dbReference type="OrthoDB" id="9798761at2"/>
<dbReference type="EMBL" id="FWYC01000020">
    <property type="protein sequence ID" value="SMD23909.1"/>
    <property type="molecule type" value="Genomic_DNA"/>
</dbReference>
<feature type="domain" description="GmrSD restriction endonucleases C-terminal" evidence="2">
    <location>
        <begin position="445"/>
        <end position="600"/>
    </location>
</feature>
<dbReference type="Pfam" id="PF24698">
    <property type="entry name" value="DUF7662"/>
    <property type="match status" value="1"/>
</dbReference>
<evidence type="ECO:0000259" key="1">
    <source>
        <dbReference type="Pfam" id="PF03235"/>
    </source>
</evidence>
<dbReference type="RefSeq" id="WP_051771058.1">
    <property type="nucleotide sequence ID" value="NZ_FWYC01000020.1"/>
</dbReference>
<dbReference type="Proteomes" id="UP000192840">
    <property type="component" value="Unassembled WGS sequence"/>
</dbReference>